<dbReference type="PANTHER" id="PTHR38035">
    <property type="entry name" value="UPF0070 PROTEIN YFGM"/>
    <property type="match status" value="1"/>
</dbReference>
<gene>
    <name evidence="10" type="ORF">MNBD_GAMMA22-506</name>
</gene>
<evidence type="ECO:0000256" key="6">
    <source>
        <dbReference type="ARBA" id="ARBA00023186"/>
    </source>
</evidence>
<keyword evidence="6" id="KW-0143">Chaperone</keyword>
<dbReference type="GO" id="GO:0005886">
    <property type="term" value="C:plasma membrane"/>
    <property type="evidence" value="ECO:0007669"/>
    <property type="project" value="UniProtKB-SubCell"/>
</dbReference>
<comment type="similarity">
    <text evidence="7">Belongs to the YfgM family.</text>
</comment>
<evidence type="ECO:0000256" key="8">
    <source>
        <dbReference type="ARBA" id="ARBA00024235"/>
    </source>
</evidence>
<dbReference type="InterPro" id="IPR011990">
    <property type="entry name" value="TPR-like_helical_dom_sf"/>
</dbReference>
<dbReference type="EMBL" id="UOFS01000013">
    <property type="protein sequence ID" value="VAW92878.1"/>
    <property type="molecule type" value="Genomic_DNA"/>
</dbReference>
<dbReference type="Pfam" id="PF09976">
    <property type="entry name" value="TPR_21"/>
    <property type="match status" value="1"/>
</dbReference>
<evidence type="ECO:0000313" key="10">
    <source>
        <dbReference type="EMBL" id="VAW92878.1"/>
    </source>
</evidence>
<evidence type="ECO:0000256" key="5">
    <source>
        <dbReference type="ARBA" id="ARBA00023136"/>
    </source>
</evidence>
<dbReference type="Gene3D" id="1.25.40.10">
    <property type="entry name" value="Tetratricopeptide repeat domain"/>
    <property type="match status" value="1"/>
</dbReference>
<evidence type="ECO:0000259" key="9">
    <source>
        <dbReference type="Pfam" id="PF09976"/>
    </source>
</evidence>
<dbReference type="PANTHER" id="PTHR38035:SF1">
    <property type="entry name" value="ANCILLARY SECYEG TRANSLOCON SUBUNIT"/>
    <property type="match status" value="1"/>
</dbReference>
<sequence length="218" mass="24618">MNNYETDEETLEALKTWWKENGKSVIGGLILGVGAIVGFKQWGSYQSEKAQSASSLYQTMLQTSSDKKIDEFYAIGSEIVLDYSSTPYASLAALIMAKKLVEDKKFEDAISKLNWLLSNSSDEGIKHIARIRLARILLNEKQIDQAFNLVKDELSVSFKSEYNELRGDVYVAKKEFSLAKDAYKSALAANIKNKEKREFIEMKLHDIVIPEKPSSEKS</sequence>
<dbReference type="InterPro" id="IPR026039">
    <property type="entry name" value="YfgM"/>
</dbReference>
<keyword evidence="3" id="KW-0812">Transmembrane</keyword>
<protein>
    <recommendedName>
        <fullName evidence="8">Ancillary SecYEG translocon subunit</fullName>
    </recommendedName>
</protein>
<evidence type="ECO:0000256" key="2">
    <source>
        <dbReference type="ARBA" id="ARBA00022475"/>
    </source>
</evidence>
<evidence type="ECO:0000256" key="3">
    <source>
        <dbReference type="ARBA" id="ARBA00022692"/>
    </source>
</evidence>
<keyword evidence="4" id="KW-1133">Transmembrane helix</keyword>
<reference evidence="10" key="1">
    <citation type="submission" date="2018-06" db="EMBL/GenBank/DDBJ databases">
        <authorList>
            <person name="Zhirakovskaya E."/>
        </authorList>
    </citation>
    <scope>NUCLEOTIDE SEQUENCE</scope>
</reference>
<evidence type="ECO:0000256" key="4">
    <source>
        <dbReference type="ARBA" id="ARBA00022989"/>
    </source>
</evidence>
<keyword evidence="5" id="KW-0472">Membrane</keyword>
<dbReference type="PIRSF" id="PIRSF006170">
    <property type="entry name" value="YfgM"/>
    <property type="match status" value="1"/>
</dbReference>
<dbReference type="GO" id="GO:0044877">
    <property type="term" value="F:protein-containing complex binding"/>
    <property type="evidence" value="ECO:0007669"/>
    <property type="project" value="InterPro"/>
</dbReference>
<keyword evidence="2" id="KW-1003">Cell membrane</keyword>
<accession>A0A3B0ZHC3</accession>
<dbReference type="SUPFAM" id="SSF48452">
    <property type="entry name" value="TPR-like"/>
    <property type="match status" value="1"/>
</dbReference>
<organism evidence="10">
    <name type="scientific">hydrothermal vent metagenome</name>
    <dbReference type="NCBI Taxonomy" id="652676"/>
    <lineage>
        <taxon>unclassified sequences</taxon>
        <taxon>metagenomes</taxon>
        <taxon>ecological metagenomes</taxon>
    </lineage>
</organism>
<name>A0A3B0ZHC3_9ZZZZ</name>
<comment type="subcellular location">
    <subcellularLocation>
        <location evidence="1">Cell membrane</location>
        <topology evidence="1">Single-pass type II membrane protein</topology>
    </subcellularLocation>
</comment>
<feature type="domain" description="Ancillary SecYEG translocon subunit/Cell division coordinator CpoB TPR" evidence="9">
    <location>
        <begin position="15"/>
        <end position="207"/>
    </location>
</feature>
<proteinExistence type="inferred from homology"/>
<dbReference type="AlphaFoldDB" id="A0A3B0ZHC3"/>
<evidence type="ECO:0000256" key="1">
    <source>
        <dbReference type="ARBA" id="ARBA00004401"/>
    </source>
</evidence>
<evidence type="ECO:0000256" key="7">
    <source>
        <dbReference type="ARBA" id="ARBA00024197"/>
    </source>
</evidence>
<dbReference type="InterPro" id="IPR018704">
    <property type="entry name" value="SecYEG/CpoB_TPR"/>
</dbReference>